<dbReference type="InterPro" id="IPR036661">
    <property type="entry name" value="Luciferase-like_sf"/>
</dbReference>
<feature type="region of interest" description="Disordered" evidence="2">
    <location>
        <begin position="293"/>
        <end position="370"/>
    </location>
</feature>
<dbReference type="EMBL" id="WLZY01000006">
    <property type="protein sequence ID" value="NDL59020.1"/>
    <property type="molecule type" value="Genomic_DNA"/>
</dbReference>
<dbReference type="Pfam" id="PF01814">
    <property type="entry name" value="Hemerythrin"/>
    <property type="match status" value="1"/>
</dbReference>
<feature type="compositionally biased region" description="Basic and acidic residues" evidence="2">
    <location>
        <begin position="335"/>
        <end position="352"/>
    </location>
</feature>
<evidence type="ECO:0000259" key="3">
    <source>
        <dbReference type="Pfam" id="PF00296"/>
    </source>
</evidence>
<name>A0A7K3M761_9ACTN</name>
<dbReference type="Gene3D" id="3.20.20.30">
    <property type="entry name" value="Luciferase-like domain"/>
    <property type="match status" value="1"/>
</dbReference>
<dbReference type="InterPro" id="IPR012312">
    <property type="entry name" value="Hemerythrin-like"/>
</dbReference>
<dbReference type="Gene3D" id="1.20.120.520">
    <property type="entry name" value="nmb1532 protein domain like"/>
    <property type="match status" value="1"/>
</dbReference>
<reference evidence="5 6" key="1">
    <citation type="submission" date="2019-11" db="EMBL/GenBank/DDBJ databases">
        <authorList>
            <person name="Li X.-J."/>
            <person name="Feng X.-M."/>
        </authorList>
    </citation>
    <scope>NUCLEOTIDE SEQUENCE [LARGE SCALE GENOMIC DNA]</scope>
    <source>
        <strain evidence="5 6">XMNu-373</strain>
    </source>
</reference>
<evidence type="ECO:0000259" key="4">
    <source>
        <dbReference type="Pfam" id="PF01814"/>
    </source>
</evidence>
<sequence length="523" mass="56731">MADYGHELLFGTFITPIAAQAERVVELAQLTDDLGLDLVTVQDHPYQQAFLDTWTLLSVIAAKTARVRVMPNVVSLPLRPPAILAKSAASLDVLSNGRVELGLGAGPFLEPIAAMGGPKRTVGQNIGALEEGIEIIRAMWRPQDGAVRVDGEHYRVWGAKPGPAPAHEIGIWVGAVKKRMLGVTGRLADGWSVSSPYAGPEELPAKNRLIDRAAEDAGREPSAIRRLYNISGTFDGSGAEFLQGPPAVWAEQLAELSVTDGMSVFILASDDPTTIRRFAAEVVPAVRELVAQERSSAAYGRERSAGTGATEASPETDRPSSRGERGLGALPTPDDGIRLSGERVWDESDRPEGPAPEPGRTYTAHEQASGRHLVDVHDHLRAELSQLRGLIDQVAAGSVGIGEARSQINTMTMRQNNWTLGTYCETYCRIVTTHHTLEDQAMFPQLRRADPRLKPVIDRLEEEHHVIHDVLERVDAALVALVSGSGGIEQLRDTVDLLTDTLLSHLSYEERELVEPLARLGFS</sequence>
<dbReference type="PANTHER" id="PTHR43244">
    <property type="match status" value="1"/>
</dbReference>
<evidence type="ECO:0000313" key="5">
    <source>
        <dbReference type="EMBL" id="NDL59020.1"/>
    </source>
</evidence>
<evidence type="ECO:0000256" key="2">
    <source>
        <dbReference type="SAM" id="MobiDB-lite"/>
    </source>
</evidence>
<dbReference type="InterPro" id="IPR050564">
    <property type="entry name" value="F420-G6PD/mer"/>
</dbReference>
<comment type="caution">
    <text evidence="5">The sequence shown here is derived from an EMBL/GenBank/DDBJ whole genome shotgun (WGS) entry which is preliminary data.</text>
</comment>
<keyword evidence="6" id="KW-1185">Reference proteome</keyword>
<organism evidence="5 6">
    <name type="scientific">Phytoactinopolyspora mesophila</name>
    <dbReference type="NCBI Taxonomy" id="2650750"/>
    <lineage>
        <taxon>Bacteria</taxon>
        <taxon>Bacillati</taxon>
        <taxon>Actinomycetota</taxon>
        <taxon>Actinomycetes</taxon>
        <taxon>Jiangellales</taxon>
        <taxon>Jiangellaceae</taxon>
        <taxon>Phytoactinopolyspora</taxon>
    </lineage>
</organism>
<proteinExistence type="predicted"/>
<dbReference type="Pfam" id="PF00296">
    <property type="entry name" value="Bac_luciferase"/>
    <property type="match status" value="1"/>
</dbReference>
<keyword evidence="1" id="KW-0560">Oxidoreductase</keyword>
<dbReference type="RefSeq" id="WP_162451715.1">
    <property type="nucleotide sequence ID" value="NZ_WLZY01000006.1"/>
</dbReference>
<dbReference type="CDD" id="cd01097">
    <property type="entry name" value="Tetrahydromethanopterin_reductase"/>
    <property type="match status" value="1"/>
</dbReference>
<dbReference type="Proteomes" id="UP000460435">
    <property type="component" value="Unassembled WGS sequence"/>
</dbReference>
<feature type="domain" description="Hemerythrin-like" evidence="4">
    <location>
        <begin position="372"/>
        <end position="514"/>
    </location>
</feature>
<evidence type="ECO:0000313" key="6">
    <source>
        <dbReference type="Proteomes" id="UP000460435"/>
    </source>
</evidence>
<dbReference type="GO" id="GO:0016705">
    <property type="term" value="F:oxidoreductase activity, acting on paired donors, with incorporation or reduction of molecular oxygen"/>
    <property type="evidence" value="ECO:0007669"/>
    <property type="project" value="InterPro"/>
</dbReference>
<dbReference type="CDD" id="cd12108">
    <property type="entry name" value="Hr-like"/>
    <property type="match status" value="1"/>
</dbReference>
<dbReference type="InterPro" id="IPR011251">
    <property type="entry name" value="Luciferase-like_dom"/>
</dbReference>
<dbReference type="SUPFAM" id="SSF51679">
    <property type="entry name" value="Bacterial luciferase-like"/>
    <property type="match status" value="1"/>
</dbReference>
<dbReference type="PANTHER" id="PTHR43244:SF1">
    <property type="entry name" value="5,10-METHYLENETETRAHYDROMETHANOPTERIN REDUCTASE"/>
    <property type="match status" value="1"/>
</dbReference>
<feature type="domain" description="Luciferase-like" evidence="3">
    <location>
        <begin position="20"/>
        <end position="228"/>
    </location>
</feature>
<dbReference type="AlphaFoldDB" id="A0A7K3M761"/>
<evidence type="ECO:0000256" key="1">
    <source>
        <dbReference type="ARBA" id="ARBA00023002"/>
    </source>
</evidence>
<feature type="compositionally biased region" description="Basic and acidic residues" evidence="2">
    <location>
        <begin position="315"/>
        <end position="325"/>
    </location>
</feature>
<accession>A0A7K3M761</accession>
<gene>
    <name evidence="5" type="ORF">F7O44_18295</name>
</gene>
<protein>
    <submittedName>
        <fullName evidence="5">LLM class flavin-dependent oxidoreductase</fullName>
    </submittedName>
</protein>